<gene>
    <name evidence="2" type="ORF">HINF_LOCUS21604</name>
    <name evidence="3" type="ORF">HINF_LOCUS41908</name>
</gene>
<reference evidence="3 4" key="2">
    <citation type="submission" date="2024-07" db="EMBL/GenBank/DDBJ databases">
        <authorList>
            <person name="Akdeniz Z."/>
        </authorList>
    </citation>
    <scope>NUCLEOTIDE SEQUENCE [LARGE SCALE GENOMIC DNA]</scope>
</reference>
<reference evidence="2" key="1">
    <citation type="submission" date="2023-06" db="EMBL/GenBank/DDBJ databases">
        <authorList>
            <person name="Kurt Z."/>
        </authorList>
    </citation>
    <scope>NUCLEOTIDE SEQUENCE</scope>
</reference>
<feature type="compositionally biased region" description="Basic and acidic residues" evidence="1">
    <location>
        <begin position="381"/>
        <end position="404"/>
    </location>
</feature>
<evidence type="ECO:0000256" key="1">
    <source>
        <dbReference type="SAM" id="MobiDB-lite"/>
    </source>
</evidence>
<dbReference type="EMBL" id="CATOUU010000554">
    <property type="protein sequence ID" value="CAI9933959.1"/>
    <property type="molecule type" value="Genomic_DNA"/>
</dbReference>
<feature type="region of interest" description="Disordered" evidence="1">
    <location>
        <begin position="380"/>
        <end position="443"/>
    </location>
</feature>
<keyword evidence="4" id="KW-1185">Reference proteome</keyword>
<name>A0AA86P8C6_9EUKA</name>
<accession>A0AA86P8C6</accession>
<dbReference type="AlphaFoldDB" id="A0AA86P8C6"/>
<protein>
    <submittedName>
        <fullName evidence="2">Uncharacterized protein</fullName>
    </submittedName>
</protein>
<evidence type="ECO:0000313" key="3">
    <source>
        <dbReference type="EMBL" id="CAL6046816.1"/>
    </source>
</evidence>
<dbReference type="Proteomes" id="UP001642409">
    <property type="component" value="Unassembled WGS sequence"/>
</dbReference>
<evidence type="ECO:0000313" key="2">
    <source>
        <dbReference type="EMBL" id="CAI9933959.1"/>
    </source>
</evidence>
<organism evidence="2">
    <name type="scientific">Hexamita inflata</name>
    <dbReference type="NCBI Taxonomy" id="28002"/>
    <lineage>
        <taxon>Eukaryota</taxon>
        <taxon>Metamonada</taxon>
        <taxon>Diplomonadida</taxon>
        <taxon>Hexamitidae</taxon>
        <taxon>Hexamitinae</taxon>
        <taxon>Hexamita</taxon>
    </lineage>
</organism>
<comment type="caution">
    <text evidence="2">The sequence shown here is derived from an EMBL/GenBank/DDBJ whole genome shotgun (WGS) entry which is preliminary data.</text>
</comment>
<evidence type="ECO:0000313" key="4">
    <source>
        <dbReference type="Proteomes" id="UP001642409"/>
    </source>
</evidence>
<feature type="compositionally biased region" description="Basic and acidic residues" evidence="1">
    <location>
        <begin position="411"/>
        <end position="443"/>
    </location>
</feature>
<proteinExistence type="predicted"/>
<dbReference type="EMBL" id="CAXDID020000169">
    <property type="protein sequence ID" value="CAL6046816.1"/>
    <property type="molecule type" value="Genomic_DNA"/>
</dbReference>
<sequence>MDNHFLKTLKKEKKQKIRDTFKYKTRYALVTQRDENGDDVIKFVECNRKGDQENLKVIEIGKQEVEYEECEPEEFDCDNIEILEDGEYDDAEKEFLKGFLDMENVEKIEVQKEQDEQPEVVERNYDVDDGEDIPIIEEHITADEIEEVGSDMDLRQAPRTKMTMEGKKFLLHQLFGEEVKLDENDIEDADVVDPEEQKKINAGLDFFARDIKIQDPDEIGLEDCQFAEKLITGELSGSDMDFNDNYGEEFSEGDSLFGNEEEGQFKVRKPKKTRLVTIDMVNKPTHSEEDIEAYKKALAAETDEIAEKKLNEYINQNTKVLVKVDTLDDQYKNTVQTQKRYITEAAMIKISKTGVPKNVFKNKEEKSESEEEIDTYVKVVLPHDRPKNETAEQRKERKELTKEAKKLRRTQKAELKGQFAEQKESIKKETLKERKNVQGRALD</sequence>